<dbReference type="AlphaFoldDB" id="A0A6H1ZYG3"/>
<dbReference type="GO" id="GO:0004222">
    <property type="term" value="F:metalloendopeptidase activity"/>
    <property type="evidence" value="ECO:0007669"/>
    <property type="project" value="TreeGrafter"/>
</dbReference>
<accession>A0A6H1ZYG3</accession>
<keyword evidence="1" id="KW-0472">Membrane</keyword>
<proteinExistence type="predicted"/>
<dbReference type="Pfam" id="PF01551">
    <property type="entry name" value="Peptidase_M23"/>
    <property type="match status" value="1"/>
</dbReference>
<gene>
    <name evidence="3" type="ORF">TM448A02581_0002</name>
</gene>
<keyword evidence="1" id="KW-1133">Transmembrane helix</keyword>
<feature type="domain" description="M23ase beta-sheet core" evidence="2">
    <location>
        <begin position="47"/>
        <end position="148"/>
    </location>
</feature>
<dbReference type="InterPro" id="IPR016047">
    <property type="entry name" value="M23ase_b-sheet_dom"/>
</dbReference>
<dbReference type="PANTHER" id="PTHR21666:SF270">
    <property type="entry name" value="MUREIN HYDROLASE ACTIVATOR ENVC"/>
    <property type="match status" value="1"/>
</dbReference>
<dbReference type="InterPro" id="IPR011055">
    <property type="entry name" value="Dup_hybrid_motif"/>
</dbReference>
<dbReference type="CDD" id="cd12797">
    <property type="entry name" value="M23_peptidase"/>
    <property type="match status" value="1"/>
</dbReference>
<evidence type="ECO:0000256" key="1">
    <source>
        <dbReference type="SAM" id="Phobius"/>
    </source>
</evidence>
<name>A0A6H1ZYG3_9ZZZZ</name>
<evidence type="ECO:0000313" key="3">
    <source>
        <dbReference type="EMBL" id="QJA52250.1"/>
    </source>
</evidence>
<reference evidence="3" key="1">
    <citation type="submission" date="2020-03" db="EMBL/GenBank/DDBJ databases">
        <title>The deep terrestrial virosphere.</title>
        <authorList>
            <person name="Holmfeldt K."/>
            <person name="Nilsson E."/>
            <person name="Simone D."/>
            <person name="Lopez-Fernandez M."/>
            <person name="Wu X."/>
            <person name="de Brujin I."/>
            <person name="Lundin D."/>
            <person name="Andersson A."/>
            <person name="Bertilsson S."/>
            <person name="Dopson M."/>
        </authorList>
    </citation>
    <scope>NUCLEOTIDE SEQUENCE</scope>
    <source>
        <strain evidence="3">TM448A02581</strain>
    </source>
</reference>
<protein>
    <submittedName>
        <fullName evidence="3">Putative peptidase</fullName>
    </submittedName>
</protein>
<dbReference type="Gene3D" id="2.70.70.10">
    <property type="entry name" value="Glucose Permease (Domain IIA)"/>
    <property type="match status" value="1"/>
</dbReference>
<feature type="transmembrane region" description="Helical" evidence="1">
    <location>
        <begin position="178"/>
        <end position="198"/>
    </location>
</feature>
<evidence type="ECO:0000259" key="2">
    <source>
        <dbReference type="Pfam" id="PF01551"/>
    </source>
</evidence>
<dbReference type="EMBL" id="MT144325">
    <property type="protein sequence ID" value="QJA52250.1"/>
    <property type="molecule type" value="Genomic_DNA"/>
</dbReference>
<organism evidence="3">
    <name type="scientific">viral metagenome</name>
    <dbReference type="NCBI Taxonomy" id="1070528"/>
    <lineage>
        <taxon>unclassified sequences</taxon>
        <taxon>metagenomes</taxon>
        <taxon>organismal metagenomes</taxon>
    </lineage>
</organism>
<dbReference type="PANTHER" id="PTHR21666">
    <property type="entry name" value="PEPTIDASE-RELATED"/>
    <property type="match status" value="1"/>
</dbReference>
<sequence>MFFPILSDLQGVLDHQKTKTPYGDIASIAQWDWGWRVHPIDKINKWHNGIDLPSPQGTPIYAPLEGTISVLGNDSTSGYYMKIGHDFNKDNPEVIETAYVHLRDYPFGGPYGPGIAKGVAVKKGQLIGYIGSTGASTGPHLHFIVRVKPEYQTQVPGRSDSRDIDPLPFLDESLQKKIFGVSLTGIMAISAFGLYWWLSKTR</sequence>
<dbReference type="InterPro" id="IPR050570">
    <property type="entry name" value="Cell_wall_metabolism_enzyme"/>
</dbReference>
<keyword evidence="1" id="KW-0812">Transmembrane</keyword>
<dbReference type="SUPFAM" id="SSF51261">
    <property type="entry name" value="Duplicated hybrid motif"/>
    <property type="match status" value="1"/>
</dbReference>